<dbReference type="Pfam" id="PF20199">
    <property type="entry name" value="RepSA"/>
    <property type="match status" value="1"/>
</dbReference>
<evidence type="ECO:0000313" key="2">
    <source>
        <dbReference type="Proteomes" id="UP001165042"/>
    </source>
</evidence>
<reference evidence="1" key="1">
    <citation type="submission" date="2023-02" db="EMBL/GenBank/DDBJ databases">
        <title>Actinokineospora globicatena NBRC 15670.</title>
        <authorList>
            <person name="Ichikawa N."/>
            <person name="Sato H."/>
            <person name="Tonouchi N."/>
        </authorList>
    </citation>
    <scope>NUCLEOTIDE SEQUENCE</scope>
    <source>
        <strain evidence="1">NBRC 15670</strain>
    </source>
</reference>
<name>A0A9W6VCB5_9PSEU</name>
<sequence length="91" mass="10238">MIEHCWQLSLRDWAHMLGYGGHFSTKSRHYSTTLGAMRAARARHRLDEARAHEGLPPLPPGPIARVGSWQVIGTGYRTLAEETWAETIRSA</sequence>
<evidence type="ECO:0008006" key="3">
    <source>
        <dbReference type="Google" id="ProtNLM"/>
    </source>
</evidence>
<dbReference type="Proteomes" id="UP001165042">
    <property type="component" value="Unassembled WGS sequence"/>
</dbReference>
<dbReference type="EMBL" id="BSSD01000010">
    <property type="protein sequence ID" value="GLW94789.1"/>
    <property type="molecule type" value="Genomic_DNA"/>
</dbReference>
<organism evidence="1 2">
    <name type="scientific">Actinokineospora globicatena</name>
    <dbReference type="NCBI Taxonomy" id="103729"/>
    <lineage>
        <taxon>Bacteria</taxon>
        <taxon>Bacillati</taxon>
        <taxon>Actinomycetota</taxon>
        <taxon>Actinomycetes</taxon>
        <taxon>Pseudonocardiales</taxon>
        <taxon>Pseudonocardiaceae</taxon>
        <taxon>Actinokineospora</taxon>
    </lineage>
</organism>
<evidence type="ECO:0000313" key="1">
    <source>
        <dbReference type="EMBL" id="GLW94789.1"/>
    </source>
</evidence>
<gene>
    <name evidence="1" type="ORF">Aglo03_56050</name>
</gene>
<dbReference type="InterPro" id="IPR046828">
    <property type="entry name" value="RepSA"/>
</dbReference>
<keyword evidence="2" id="KW-1185">Reference proteome</keyword>
<proteinExistence type="predicted"/>
<dbReference type="AlphaFoldDB" id="A0A9W6VCB5"/>
<protein>
    <recommendedName>
        <fullName evidence="3">Replication initiation protein</fullName>
    </recommendedName>
</protein>
<comment type="caution">
    <text evidence="1">The sequence shown here is derived from an EMBL/GenBank/DDBJ whole genome shotgun (WGS) entry which is preliminary data.</text>
</comment>
<accession>A0A9W6VCB5</accession>